<comment type="similarity">
    <text evidence="1 2">Belongs to the complex I subunit 6 family.</text>
</comment>
<comment type="caution">
    <text evidence="3">The sequence shown here is derived from an EMBL/GenBank/DDBJ whole genome shotgun (WGS) entry which is preliminary data.</text>
</comment>
<dbReference type="GO" id="GO:0005886">
    <property type="term" value="C:plasma membrane"/>
    <property type="evidence" value="ECO:0007669"/>
    <property type="project" value="UniProtKB-SubCell"/>
</dbReference>
<dbReference type="PANTHER" id="PTHR33269">
    <property type="entry name" value="NADH-UBIQUINONE OXIDOREDUCTASE CHAIN 6"/>
    <property type="match status" value="1"/>
</dbReference>
<keyword evidence="2" id="KW-1133">Transmembrane helix</keyword>
<sequence length="177" mass="19533">MMQWIAFLFFASMTLMSALGVVFLSNIIYVILSLLSTLVMVAGIFFVAGAELVGALQLLIYAVAIAVFYVLVLTAVPWEKALKKDSHYRVEGVLTFPILLAFYLEIILVFLLGVSVSPKGQIREFIQNLGNTQVVGSILFSKYFFAFELVSLVLLVGMIGAVLIGRKEDKTYEDSTS</sequence>
<dbReference type="AlphaFoldDB" id="A0A7C5SY31"/>
<feature type="transmembrane region" description="Helical" evidence="2">
    <location>
        <begin position="143"/>
        <end position="164"/>
    </location>
</feature>
<feature type="transmembrane region" description="Helical" evidence="2">
    <location>
        <begin position="30"/>
        <end position="48"/>
    </location>
</feature>
<dbReference type="InterPro" id="IPR001457">
    <property type="entry name" value="NADH_UbQ/plastoQ_OxRdtase_su6"/>
</dbReference>
<gene>
    <name evidence="3" type="ORF">ENN04_04315</name>
</gene>
<evidence type="ECO:0000256" key="1">
    <source>
        <dbReference type="ARBA" id="ARBA00005698"/>
    </source>
</evidence>
<organism evidence="3">
    <name type="scientific">Thermocrinis ruber</name>
    <dbReference type="NCBI Taxonomy" id="75906"/>
    <lineage>
        <taxon>Bacteria</taxon>
        <taxon>Pseudomonadati</taxon>
        <taxon>Aquificota</taxon>
        <taxon>Aquificia</taxon>
        <taxon>Aquificales</taxon>
        <taxon>Aquificaceae</taxon>
        <taxon>Thermocrinis</taxon>
    </lineage>
</organism>
<accession>A0A7C5SY31</accession>
<name>A0A7C5SY31_9AQUI</name>
<keyword evidence="2" id="KW-0874">Quinone</keyword>
<feature type="transmembrane region" description="Helical" evidence="2">
    <location>
        <begin position="55"/>
        <end position="76"/>
    </location>
</feature>
<keyword evidence="2" id="KW-0520">NAD</keyword>
<dbReference type="EMBL" id="DSAC01000052">
    <property type="protein sequence ID" value="HHO73844.1"/>
    <property type="molecule type" value="Genomic_DNA"/>
</dbReference>
<dbReference type="GO" id="GO:0048038">
    <property type="term" value="F:quinone binding"/>
    <property type="evidence" value="ECO:0007669"/>
    <property type="project" value="UniProtKB-UniRule"/>
</dbReference>
<keyword evidence="2" id="KW-0812">Transmembrane</keyword>
<feature type="transmembrane region" description="Helical" evidence="2">
    <location>
        <begin position="96"/>
        <end position="116"/>
    </location>
</feature>
<dbReference type="PANTHER" id="PTHR33269:SF17">
    <property type="entry name" value="NADH-UBIQUINONE OXIDOREDUCTASE CHAIN 6"/>
    <property type="match status" value="1"/>
</dbReference>
<comment type="catalytic activity">
    <reaction evidence="2">
        <text>a quinone + NADH + 5 H(+)(in) = a quinol + NAD(+) + 4 H(+)(out)</text>
        <dbReference type="Rhea" id="RHEA:57888"/>
        <dbReference type="ChEBI" id="CHEBI:15378"/>
        <dbReference type="ChEBI" id="CHEBI:24646"/>
        <dbReference type="ChEBI" id="CHEBI:57540"/>
        <dbReference type="ChEBI" id="CHEBI:57945"/>
        <dbReference type="ChEBI" id="CHEBI:132124"/>
    </reaction>
</comment>
<comment type="subcellular location">
    <subcellularLocation>
        <location evidence="2">Cell membrane</location>
        <topology evidence="2">Multi-pass membrane protein</topology>
    </subcellularLocation>
</comment>
<reference evidence="3" key="1">
    <citation type="journal article" date="2020" name="mSystems">
        <title>Genome- and Community-Level Interaction Insights into Carbon Utilization and Element Cycling Functions of Hydrothermarchaeota in Hydrothermal Sediment.</title>
        <authorList>
            <person name="Zhou Z."/>
            <person name="Liu Y."/>
            <person name="Xu W."/>
            <person name="Pan J."/>
            <person name="Luo Z.H."/>
            <person name="Li M."/>
        </authorList>
    </citation>
    <scope>NUCLEOTIDE SEQUENCE [LARGE SCALE GENOMIC DNA]</scope>
    <source>
        <strain evidence="3">SpSt-114</strain>
    </source>
</reference>
<protein>
    <recommendedName>
        <fullName evidence="2">NADH-quinone oxidoreductase subunit J</fullName>
        <ecNumber evidence="2">7.1.1.-</ecNumber>
    </recommendedName>
</protein>
<keyword evidence="2" id="KW-0472">Membrane</keyword>
<comment type="caution">
    <text evidence="2">Lacks conserved residue(s) required for the propagation of feature annotation.</text>
</comment>
<comment type="function">
    <text evidence="2">NDH-1 shuttles electrons from NADH, via FMN and iron-sulfur (Fe-S) centers, to quinones in the respiratory chain. Couples the redox reaction to proton translocation (for every two electrons transferred, four hydrogen ions are translocated across the cytoplasmic membrane), and thus conserves the redox energy in a proton gradient.</text>
</comment>
<proteinExistence type="inferred from homology"/>
<evidence type="ECO:0000256" key="2">
    <source>
        <dbReference type="RuleBase" id="RU004429"/>
    </source>
</evidence>
<keyword evidence="2" id="KW-1003">Cell membrane</keyword>
<dbReference type="Pfam" id="PF00499">
    <property type="entry name" value="Oxidored_q3"/>
    <property type="match status" value="1"/>
</dbReference>
<dbReference type="InterPro" id="IPR042106">
    <property type="entry name" value="Nuo/plastoQ_OxRdtase_6_NuoJ"/>
</dbReference>
<evidence type="ECO:0000313" key="3">
    <source>
        <dbReference type="EMBL" id="HHO73844.1"/>
    </source>
</evidence>
<dbReference type="GO" id="GO:0008137">
    <property type="term" value="F:NADH dehydrogenase (ubiquinone) activity"/>
    <property type="evidence" value="ECO:0007669"/>
    <property type="project" value="UniProtKB-UniRule"/>
</dbReference>
<dbReference type="EC" id="7.1.1.-" evidence="2"/>
<dbReference type="Gene3D" id="1.20.120.1200">
    <property type="entry name" value="NADH-ubiquinone/plastoquinone oxidoreductase chain 6, subunit NuoJ"/>
    <property type="match status" value="1"/>
</dbReference>